<dbReference type="AlphaFoldDB" id="A0A0U4WNU8"/>
<proteinExistence type="predicted"/>
<name>A0A0U4WNU8_9PSED</name>
<dbReference type="Proteomes" id="UP000064137">
    <property type="component" value="Chromosome"/>
</dbReference>
<accession>A0A0U4WNU8</accession>
<evidence type="ECO:0000313" key="1">
    <source>
        <dbReference type="EMBL" id="ALZ84371.1"/>
    </source>
</evidence>
<evidence type="ECO:0000313" key="2">
    <source>
        <dbReference type="Proteomes" id="UP000064137"/>
    </source>
</evidence>
<organism evidence="1 2">
    <name type="scientific">Pseudomonas oryzihabitans</name>
    <dbReference type="NCBI Taxonomy" id="47885"/>
    <lineage>
        <taxon>Bacteria</taxon>
        <taxon>Pseudomonadati</taxon>
        <taxon>Pseudomonadota</taxon>
        <taxon>Gammaproteobacteria</taxon>
        <taxon>Pseudomonadales</taxon>
        <taxon>Pseudomonadaceae</taxon>
        <taxon>Pseudomonas</taxon>
    </lineage>
</organism>
<gene>
    <name evidence="1" type="ORF">APT59_09220</name>
</gene>
<dbReference type="OrthoDB" id="6919385at2"/>
<protein>
    <recommendedName>
        <fullName evidence="3">DUF1652 domain-containing protein</fullName>
    </recommendedName>
</protein>
<dbReference type="EMBL" id="CP013987">
    <property type="protein sequence ID" value="ALZ84371.1"/>
    <property type="molecule type" value="Genomic_DNA"/>
</dbReference>
<sequence>MKNGLESAGRALSYGLQPYRVDCRRDSPATLVAQIFHPQEPLLLIRINLTNEEANNPFKLNATVTRLRSQLDALAAYVSSVVLADGEERCLRA</sequence>
<dbReference type="KEGG" id="por:APT59_09220"/>
<reference evidence="1 2" key="1">
    <citation type="submission" date="2016-01" db="EMBL/GenBank/DDBJ databases">
        <title>Annotation of Pseudomonas oryzihabitans USDA-ARS-USMARC-56511.</title>
        <authorList>
            <person name="Harhay G.P."/>
            <person name="Harhay D.M."/>
            <person name="Smith T.P.L."/>
            <person name="Bono J.L."/>
            <person name="Heaton M.P."/>
            <person name="Clawson M.L."/>
            <person name="Chitko-Mckown C.G."/>
            <person name="Capik S.F."/>
            <person name="DeDonder K.D."/>
            <person name="Apley M.D."/>
            <person name="Lubbers B.V."/>
            <person name="White B.J."/>
            <person name="Larson R.L."/>
        </authorList>
    </citation>
    <scope>NUCLEOTIDE SEQUENCE [LARGE SCALE GENOMIC DNA]</scope>
    <source>
        <strain evidence="1 2">USDA-ARS-USMARC-56511</strain>
    </source>
</reference>
<evidence type="ECO:0008006" key="3">
    <source>
        <dbReference type="Google" id="ProtNLM"/>
    </source>
</evidence>